<organism evidence="1 2">
    <name type="scientific">Salix purpurea</name>
    <name type="common">Purple osier willow</name>
    <dbReference type="NCBI Taxonomy" id="77065"/>
    <lineage>
        <taxon>Eukaryota</taxon>
        <taxon>Viridiplantae</taxon>
        <taxon>Streptophyta</taxon>
        <taxon>Embryophyta</taxon>
        <taxon>Tracheophyta</taxon>
        <taxon>Spermatophyta</taxon>
        <taxon>Magnoliopsida</taxon>
        <taxon>eudicotyledons</taxon>
        <taxon>Gunneridae</taxon>
        <taxon>Pentapetalae</taxon>
        <taxon>rosids</taxon>
        <taxon>fabids</taxon>
        <taxon>Malpighiales</taxon>
        <taxon>Salicaceae</taxon>
        <taxon>Saliceae</taxon>
        <taxon>Salix</taxon>
    </lineage>
</organism>
<dbReference type="Proteomes" id="UP001151532">
    <property type="component" value="Chromosome 17"/>
</dbReference>
<proteinExistence type="predicted"/>
<sequence length="58" mass="6515">MTYPIDINVRENELGASRGKIQGVKIELTRILLPLLNGSLKIACGLFHCTKESEFRNI</sequence>
<dbReference type="AlphaFoldDB" id="A0A9Q0USR7"/>
<reference evidence="1" key="2">
    <citation type="journal article" date="2023" name="Int. J. Mol. Sci.">
        <title>De Novo Assembly and Annotation of 11 Diverse Shrub Willow (Salix) Genomes Reveals Novel Gene Organization in Sex-Linked Regions.</title>
        <authorList>
            <person name="Hyden B."/>
            <person name="Feng K."/>
            <person name="Yates T.B."/>
            <person name="Jawdy S."/>
            <person name="Cereghino C."/>
            <person name="Smart L.B."/>
            <person name="Muchero W."/>
        </authorList>
    </citation>
    <scope>NUCLEOTIDE SEQUENCE</scope>
    <source>
        <tissue evidence="1">Shoot tip</tissue>
    </source>
</reference>
<gene>
    <name evidence="1" type="ORF">OIU79_002278</name>
</gene>
<evidence type="ECO:0000313" key="1">
    <source>
        <dbReference type="EMBL" id="KAJ6735175.1"/>
    </source>
</evidence>
<reference evidence="1" key="1">
    <citation type="submission" date="2022-11" db="EMBL/GenBank/DDBJ databases">
        <authorList>
            <person name="Hyden B.L."/>
            <person name="Feng K."/>
            <person name="Yates T."/>
            <person name="Jawdy S."/>
            <person name="Smart L.B."/>
            <person name="Muchero W."/>
        </authorList>
    </citation>
    <scope>NUCLEOTIDE SEQUENCE</scope>
    <source>
        <tissue evidence="1">Shoot tip</tissue>
    </source>
</reference>
<comment type="caution">
    <text evidence="1">The sequence shown here is derived from an EMBL/GenBank/DDBJ whole genome shotgun (WGS) entry which is preliminary data.</text>
</comment>
<name>A0A9Q0USR7_SALPP</name>
<dbReference type="EMBL" id="JAPFFK010000011">
    <property type="protein sequence ID" value="KAJ6735175.1"/>
    <property type="molecule type" value="Genomic_DNA"/>
</dbReference>
<accession>A0A9Q0USR7</accession>
<protein>
    <submittedName>
        <fullName evidence="1">Uncharacterized protein</fullName>
    </submittedName>
</protein>
<evidence type="ECO:0000313" key="2">
    <source>
        <dbReference type="Proteomes" id="UP001151532"/>
    </source>
</evidence>
<keyword evidence="2" id="KW-1185">Reference proteome</keyword>